<dbReference type="RefSeq" id="WP_132260399.1">
    <property type="nucleotide sequence ID" value="NZ_SLZQ01000020.1"/>
</dbReference>
<organism evidence="1 2">
    <name type="scientific">Paucimonas lemoignei</name>
    <name type="common">Pseudomonas lemoignei</name>
    <dbReference type="NCBI Taxonomy" id="29443"/>
    <lineage>
        <taxon>Bacteria</taxon>
        <taxon>Pseudomonadati</taxon>
        <taxon>Pseudomonadota</taxon>
        <taxon>Betaproteobacteria</taxon>
        <taxon>Burkholderiales</taxon>
        <taxon>Burkholderiaceae</taxon>
        <taxon>Paucimonas</taxon>
    </lineage>
</organism>
<dbReference type="Proteomes" id="UP000295382">
    <property type="component" value="Unassembled WGS sequence"/>
</dbReference>
<evidence type="ECO:0008006" key="3">
    <source>
        <dbReference type="Google" id="ProtNLM"/>
    </source>
</evidence>
<evidence type="ECO:0000313" key="1">
    <source>
        <dbReference type="EMBL" id="TCS32756.1"/>
    </source>
</evidence>
<gene>
    <name evidence="1" type="ORF">EDC30_12028</name>
</gene>
<dbReference type="EMBL" id="SLZQ01000020">
    <property type="protein sequence ID" value="TCS32756.1"/>
    <property type="molecule type" value="Genomic_DNA"/>
</dbReference>
<name>A0A4R3HTY1_PAULE</name>
<evidence type="ECO:0000313" key="2">
    <source>
        <dbReference type="Proteomes" id="UP000295382"/>
    </source>
</evidence>
<dbReference type="AlphaFoldDB" id="A0A4R3HTY1"/>
<comment type="caution">
    <text evidence="1">The sequence shown here is derived from an EMBL/GenBank/DDBJ whole genome shotgun (WGS) entry which is preliminary data.</text>
</comment>
<sequence length="83" mass="9201">MRVDIYRRPESGGQFSYLAVPEGKVIPDEAISVDWEAAERSVDLEESVDRLPQFSIEDPVEQISSKGYAITSVKTLGDGELPM</sequence>
<dbReference type="OrthoDB" id="8812178at2"/>
<dbReference type="Pfam" id="PF19636">
    <property type="entry name" value="DUF6139"/>
    <property type="match status" value="1"/>
</dbReference>
<protein>
    <recommendedName>
        <fullName evidence="3">YcgL domain-containing protein</fullName>
    </recommendedName>
</protein>
<proteinExistence type="predicted"/>
<keyword evidence="2" id="KW-1185">Reference proteome</keyword>
<accession>A0A4R3HTY1</accession>
<reference evidence="1 2" key="1">
    <citation type="submission" date="2019-03" db="EMBL/GenBank/DDBJ databases">
        <title>Genomic Encyclopedia of Type Strains, Phase IV (KMG-IV): sequencing the most valuable type-strain genomes for metagenomic binning, comparative biology and taxonomic classification.</title>
        <authorList>
            <person name="Goeker M."/>
        </authorList>
    </citation>
    <scope>NUCLEOTIDE SEQUENCE [LARGE SCALE GENOMIC DNA]</scope>
    <source>
        <strain evidence="1 2">DSM 7445</strain>
    </source>
</reference>
<dbReference type="InterPro" id="IPR046137">
    <property type="entry name" value="DUF6139"/>
</dbReference>